<dbReference type="EMBL" id="JABSTR010000008">
    <property type="protein sequence ID" value="KAH9378098.1"/>
    <property type="molecule type" value="Genomic_DNA"/>
</dbReference>
<keyword evidence="5" id="KW-1185">Reference proteome</keyword>
<evidence type="ECO:0000259" key="3">
    <source>
        <dbReference type="Pfam" id="PF00685"/>
    </source>
</evidence>
<comment type="similarity">
    <text evidence="1">Belongs to the sulfotransferase 1 family.</text>
</comment>
<dbReference type="Pfam" id="PF00685">
    <property type="entry name" value="Sulfotransfer_1"/>
    <property type="match status" value="1"/>
</dbReference>
<dbReference type="SUPFAM" id="SSF52540">
    <property type="entry name" value="P-loop containing nucleoside triphosphate hydrolases"/>
    <property type="match status" value="1"/>
</dbReference>
<protein>
    <recommendedName>
        <fullName evidence="3">Sulfotransferase domain-containing protein</fullName>
    </recommendedName>
</protein>
<dbReference type="InterPro" id="IPR000863">
    <property type="entry name" value="Sulfotransferase_dom"/>
</dbReference>
<evidence type="ECO:0000313" key="4">
    <source>
        <dbReference type="EMBL" id="KAH9378098.1"/>
    </source>
</evidence>
<dbReference type="Proteomes" id="UP000821853">
    <property type="component" value="Unassembled WGS sequence"/>
</dbReference>
<dbReference type="PANTHER" id="PTHR11783">
    <property type="entry name" value="SULFOTRANSFERASE SULT"/>
    <property type="match status" value="1"/>
</dbReference>
<dbReference type="VEuPathDB" id="VectorBase:HLOH_047382"/>
<accession>A0A9J6GRQ0</accession>
<feature type="domain" description="Sulfotransferase" evidence="3">
    <location>
        <begin position="28"/>
        <end position="284"/>
    </location>
</feature>
<dbReference type="OrthoDB" id="6481593at2759"/>
<name>A0A9J6GRQ0_HAELO</name>
<dbReference type="GO" id="GO:0008146">
    <property type="term" value="F:sulfotransferase activity"/>
    <property type="evidence" value="ECO:0007669"/>
    <property type="project" value="InterPro"/>
</dbReference>
<dbReference type="OMA" id="CMEARII"/>
<proteinExistence type="inferred from homology"/>
<evidence type="ECO:0000256" key="2">
    <source>
        <dbReference type="ARBA" id="ARBA00022679"/>
    </source>
</evidence>
<sequence>MVDGVPRCLGLDPDILRENLKFRAKAGDVVESTFPKSGTHWVQFIIQLILKKGEPISTHQEFADNMRLLEYSRCQDWSPTLPLRTFFSHLPLNTETMTEEAKYVYVARNPWDVCVSFFHMATNLSSYEYQDATFEEFVHAFLDGNFGYGDYFEHVASGYALKDRPNVFFLTYEELKKNKRNIVVKLAHFLGEEYGKALEGNEEMLEKLLERSSPESMKSVIVIDLKDNPNKEFQEVLSRNKNKCKHGYGGDENKYGIVRAAKVGGWKDYFTPELLQRMELRIREAEKTSPFMELWNDIRAEAVEASRCSG</sequence>
<evidence type="ECO:0000313" key="5">
    <source>
        <dbReference type="Proteomes" id="UP000821853"/>
    </source>
</evidence>
<dbReference type="AlphaFoldDB" id="A0A9J6GRQ0"/>
<keyword evidence="2" id="KW-0808">Transferase</keyword>
<gene>
    <name evidence="4" type="ORF">HPB48_006660</name>
</gene>
<comment type="caution">
    <text evidence="4">The sequence shown here is derived from an EMBL/GenBank/DDBJ whole genome shotgun (WGS) entry which is preliminary data.</text>
</comment>
<dbReference type="Gene3D" id="3.40.50.300">
    <property type="entry name" value="P-loop containing nucleotide triphosphate hydrolases"/>
    <property type="match status" value="1"/>
</dbReference>
<reference evidence="4 5" key="1">
    <citation type="journal article" date="2020" name="Cell">
        <title>Large-Scale Comparative Analyses of Tick Genomes Elucidate Their Genetic Diversity and Vector Capacities.</title>
        <authorList>
            <consortium name="Tick Genome and Microbiome Consortium (TIGMIC)"/>
            <person name="Jia N."/>
            <person name="Wang J."/>
            <person name="Shi W."/>
            <person name="Du L."/>
            <person name="Sun Y."/>
            <person name="Zhan W."/>
            <person name="Jiang J.F."/>
            <person name="Wang Q."/>
            <person name="Zhang B."/>
            <person name="Ji P."/>
            <person name="Bell-Sakyi L."/>
            <person name="Cui X.M."/>
            <person name="Yuan T.T."/>
            <person name="Jiang B.G."/>
            <person name="Yang W.F."/>
            <person name="Lam T.T."/>
            <person name="Chang Q.C."/>
            <person name="Ding S.J."/>
            <person name="Wang X.J."/>
            <person name="Zhu J.G."/>
            <person name="Ruan X.D."/>
            <person name="Zhao L."/>
            <person name="Wei J.T."/>
            <person name="Ye R.Z."/>
            <person name="Que T.C."/>
            <person name="Du C.H."/>
            <person name="Zhou Y.H."/>
            <person name="Cheng J.X."/>
            <person name="Dai P.F."/>
            <person name="Guo W.B."/>
            <person name="Han X.H."/>
            <person name="Huang E.J."/>
            <person name="Li L.F."/>
            <person name="Wei W."/>
            <person name="Gao Y.C."/>
            <person name="Liu J.Z."/>
            <person name="Shao H.Z."/>
            <person name="Wang X."/>
            <person name="Wang C.C."/>
            <person name="Yang T.C."/>
            <person name="Huo Q.B."/>
            <person name="Li W."/>
            <person name="Chen H.Y."/>
            <person name="Chen S.E."/>
            <person name="Zhou L.G."/>
            <person name="Ni X.B."/>
            <person name="Tian J.H."/>
            <person name="Sheng Y."/>
            <person name="Liu T."/>
            <person name="Pan Y.S."/>
            <person name="Xia L.Y."/>
            <person name="Li J."/>
            <person name="Zhao F."/>
            <person name="Cao W.C."/>
        </authorList>
    </citation>
    <scope>NUCLEOTIDE SEQUENCE [LARGE SCALE GENOMIC DNA]</scope>
    <source>
        <strain evidence="4">HaeL-2018</strain>
    </source>
</reference>
<dbReference type="InterPro" id="IPR027417">
    <property type="entry name" value="P-loop_NTPase"/>
</dbReference>
<organism evidence="4 5">
    <name type="scientific">Haemaphysalis longicornis</name>
    <name type="common">Bush tick</name>
    <dbReference type="NCBI Taxonomy" id="44386"/>
    <lineage>
        <taxon>Eukaryota</taxon>
        <taxon>Metazoa</taxon>
        <taxon>Ecdysozoa</taxon>
        <taxon>Arthropoda</taxon>
        <taxon>Chelicerata</taxon>
        <taxon>Arachnida</taxon>
        <taxon>Acari</taxon>
        <taxon>Parasitiformes</taxon>
        <taxon>Ixodida</taxon>
        <taxon>Ixodoidea</taxon>
        <taxon>Ixodidae</taxon>
        <taxon>Haemaphysalinae</taxon>
        <taxon>Haemaphysalis</taxon>
    </lineage>
</organism>
<evidence type="ECO:0000256" key="1">
    <source>
        <dbReference type="ARBA" id="ARBA00005771"/>
    </source>
</evidence>